<feature type="transmembrane region" description="Helical" evidence="2">
    <location>
        <begin position="167"/>
        <end position="186"/>
    </location>
</feature>
<reference evidence="4" key="2">
    <citation type="submission" date="2013-12" db="EMBL/GenBank/DDBJ databases">
        <authorList>
            <person name="Yu Y."/>
            <person name="Lee S."/>
            <person name="de Baynast K."/>
            <person name="Wissotski M."/>
            <person name="Liu L."/>
            <person name="Talag J."/>
            <person name="Goicoechea J."/>
            <person name="Angelova A."/>
            <person name="Jetty R."/>
            <person name="Kudrna D."/>
            <person name="Golser W."/>
            <person name="Rivera L."/>
            <person name="Zhang J."/>
            <person name="Wing R."/>
        </authorList>
    </citation>
    <scope>NUCLEOTIDE SEQUENCE</scope>
</reference>
<dbReference type="Proteomes" id="UP000032180">
    <property type="component" value="Chromosome 2"/>
</dbReference>
<keyword evidence="2" id="KW-0812">Transmembrane</keyword>
<dbReference type="PANTHER" id="PTHR34680">
    <property type="entry name" value="EXPRESSED PROTEIN"/>
    <property type="match status" value="1"/>
</dbReference>
<feature type="compositionally biased region" description="Basic and acidic residues" evidence="1">
    <location>
        <begin position="73"/>
        <end position="86"/>
    </location>
</feature>
<feature type="region of interest" description="Disordered" evidence="1">
    <location>
        <begin position="73"/>
        <end position="109"/>
    </location>
</feature>
<keyword evidence="2" id="KW-0472">Membrane</keyword>
<name>A0A0D9VG20_9ORYZ</name>
<reference evidence="3" key="3">
    <citation type="submission" date="2015-04" db="UniProtKB">
        <authorList>
            <consortium name="EnsemblPlants"/>
        </authorList>
    </citation>
    <scope>IDENTIFICATION</scope>
</reference>
<dbReference type="AlphaFoldDB" id="A0A0D9VG20"/>
<accession>A0A0D9VG20</accession>
<keyword evidence="4" id="KW-1185">Reference proteome</keyword>
<evidence type="ECO:0000256" key="2">
    <source>
        <dbReference type="SAM" id="Phobius"/>
    </source>
</evidence>
<dbReference type="PANTHER" id="PTHR34680:SF3">
    <property type="entry name" value="EXPRESSED PROTEIN"/>
    <property type="match status" value="1"/>
</dbReference>
<protein>
    <submittedName>
        <fullName evidence="3">Uncharacterized protein</fullName>
    </submittedName>
</protein>
<keyword evidence="2" id="KW-1133">Transmembrane helix</keyword>
<reference evidence="3 4" key="1">
    <citation type="submission" date="2012-08" db="EMBL/GenBank/DDBJ databases">
        <title>Oryza genome evolution.</title>
        <authorList>
            <person name="Wing R.A."/>
        </authorList>
    </citation>
    <scope>NUCLEOTIDE SEQUENCE</scope>
</reference>
<evidence type="ECO:0000313" key="4">
    <source>
        <dbReference type="Proteomes" id="UP000032180"/>
    </source>
</evidence>
<dbReference type="EnsemblPlants" id="LPERR02G13590.1">
    <property type="protein sequence ID" value="LPERR02G13590.1"/>
    <property type="gene ID" value="LPERR02G13590"/>
</dbReference>
<evidence type="ECO:0000256" key="1">
    <source>
        <dbReference type="SAM" id="MobiDB-lite"/>
    </source>
</evidence>
<proteinExistence type="predicted"/>
<evidence type="ECO:0000313" key="3">
    <source>
        <dbReference type="EnsemblPlants" id="LPERR02G13590.1"/>
    </source>
</evidence>
<sequence>MRIRRNASRLLGLSYLAARPEAPPATSNELRPPPLMPAGTVYGYTAVNPRVPSVNNMEGACVLNMSPWDLPNKHDDDDCSPKEHGVRGTPAASHRSDSDMDDGTMRQSRCSWQRRERIVGGTEVGDDLVVGGSNGGEGTPVCRSSGGGPLALNNDVQKRRRPACGQWPLRVGFFWVGFGFLAQIIFEYGPLNCQYAKMAIFTYRQEDPFEEYFVHVPRRPGFAFSSFEYFNMEMKEEDDEIKNQEPANDMKDGRENTLIIKENEPMLLEEDDKMNKTQACTVKADILTCKKNDDKRWRRSSIGDYHLRNSRSYYTPSKKARFASNILEAADKMDYMDNNMSSTSSSSYDEKSDEDYIIGGARKTHAKTRKGKKVVQKIQAKKRIKKRSLKSIL</sequence>
<dbReference type="HOGENOM" id="CLU_702781_0_0_1"/>
<dbReference type="Gramene" id="LPERR02G13590.1">
    <property type="protein sequence ID" value="LPERR02G13590.1"/>
    <property type="gene ID" value="LPERR02G13590"/>
</dbReference>
<organism evidence="3 4">
    <name type="scientific">Leersia perrieri</name>
    <dbReference type="NCBI Taxonomy" id="77586"/>
    <lineage>
        <taxon>Eukaryota</taxon>
        <taxon>Viridiplantae</taxon>
        <taxon>Streptophyta</taxon>
        <taxon>Embryophyta</taxon>
        <taxon>Tracheophyta</taxon>
        <taxon>Spermatophyta</taxon>
        <taxon>Magnoliopsida</taxon>
        <taxon>Liliopsida</taxon>
        <taxon>Poales</taxon>
        <taxon>Poaceae</taxon>
        <taxon>BOP clade</taxon>
        <taxon>Oryzoideae</taxon>
        <taxon>Oryzeae</taxon>
        <taxon>Oryzinae</taxon>
        <taxon>Leersia</taxon>
    </lineage>
</organism>